<dbReference type="HOGENOM" id="CLU_2522922_0_0_10"/>
<dbReference type="RefSeq" id="WP_013764935.1">
    <property type="nucleotide sequence ID" value="NC_015510.1"/>
</dbReference>
<gene>
    <name evidence="1" type="ordered locus">Halhy_2513</name>
</gene>
<sequence length="84" mass="9693">MSTTELRTEVHHLIDQIDDHFLTVVYAMLDTYVQQEEEGVIGYELDGTPVTAEYARVAYRSRLEAMNNGKATSLEDLKKEVEQW</sequence>
<reference evidence="1 2" key="1">
    <citation type="journal article" date="2011" name="Stand. Genomic Sci.">
        <title>Complete genome sequence of Haliscomenobacter hydrossis type strain (O).</title>
        <authorList>
            <consortium name="US DOE Joint Genome Institute (JGI-PGF)"/>
            <person name="Daligault H."/>
            <person name="Lapidus A."/>
            <person name="Zeytun A."/>
            <person name="Nolan M."/>
            <person name="Lucas S."/>
            <person name="Del Rio T.G."/>
            <person name="Tice H."/>
            <person name="Cheng J.F."/>
            <person name="Tapia R."/>
            <person name="Han C."/>
            <person name="Goodwin L."/>
            <person name="Pitluck S."/>
            <person name="Liolios K."/>
            <person name="Pagani I."/>
            <person name="Ivanova N."/>
            <person name="Huntemann M."/>
            <person name="Mavromatis K."/>
            <person name="Mikhailova N."/>
            <person name="Pati A."/>
            <person name="Chen A."/>
            <person name="Palaniappan K."/>
            <person name="Land M."/>
            <person name="Hauser L."/>
            <person name="Brambilla E.M."/>
            <person name="Rohde M."/>
            <person name="Verbarg S."/>
            <person name="Goker M."/>
            <person name="Bristow J."/>
            <person name="Eisen J.A."/>
            <person name="Markowitz V."/>
            <person name="Hugenholtz P."/>
            <person name="Kyrpides N.C."/>
            <person name="Klenk H.P."/>
            <person name="Woyke T."/>
        </authorList>
    </citation>
    <scope>NUCLEOTIDE SEQUENCE [LARGE SCALE GENOMIC DNA]</scope>
    <source>
        <strain evidence="2">ATCC 27775 / DSM 1100 / LMG 10767 / O</strain>
    </source>
</reference>
<evidence type="ECO:0000313" key="1">
    <source>
        <dbReference type="EMBL" id="AEE50386.1"/>
    </source>
</evidence>
<dbReference type="Proteomes" id="UP000008461">
    <property type="component" value="Chromosome"/>
</dbReference>
<organism evidence="1 2">
    <name type="scientific">Haliscomenobacter hydrossis (strain ATCC 27775 / DSM 1100 / LMG 10767 / O)</name>
    <dbReference type="NCBI Taxonomy" id="760192"/>
    <lineage>
        <taxon>Bacteria</taxon>
        <taxon>Pseudomonadati</taxon>
        <taxon>Bacteroidota</taxon>
        <taxon>Saprospiria</taxon>
        <taxon>Saprospirales</taxon>
        <taxon>Haliscomenobacteraceae</taxon>
        <taxon>Haliscomenobacter</taxon>
    </lineage>
</organism>
<protein>
    <submittedName>
        <fullName evidence="1">Uncharacterized protein</fullName>
    </submittedName>
</protein>
<name>F4KXL5_HALH1</name>
<keyword evidence="2" id="KW-1185">Reference proteome</keyword>
<accession>F4KXL5</accession>
<dbReference type="KEGG" id="hhy:Halhy_2513"/>
<dbReference type="EMBL" id="CP002691">
    <property type="protein sequence ID" value="AEE50386.1"/>
    <property type="molecule type" value="Genomic_DNA"/>
</dbReference>
<evidence type="ECO:0000313" key="2">
    <source>
        <dbReference type="Proteomes" id="UP000008461"/>
    </source>
</evidence>
<dbReference type="AlphaFoldDB" id="F4KXL5"/>
<reference key="2">
    <citation type="submission" date="2011-04" db="EMBL/GenBank/DDBJ databases">
        <title>Complete sequence of chromosome of Haliscomenobacter hydrossis DSM 1100.</title>
        <authorList>
            <consortium name="US DOE Joint Genome Institute (JGI-PGF)"/>
            <person name="Lucas S."/>
            <person name="Han J."/>
            <person name="Lapidus A."/>
            <person name="Bruce D."/>
            <person name="Goodwin L."/>
            <person name="Pitluck S."/>
            <person name="Peters L."/>
            <person name="Kyrpides N."/>
            <person name="Mavromatis K."/>
            <person name="Ivanova N."/>
            <person name="Ovchinnikova G."/>
            <person name="Pagani I."/>
            <person name="Daligault H."/>
            <person name="Detter J.C."/>
            <person name="Han C."/>
            <person name="Land M."/>
            <person name="Hauser L."/>
            <person name="Markowitz V."/>
            <person name="Cheng J.-F."/>
            <person name="Hugenholtz P."/>
            <person name="Woyke T."/>
            <person name="Wu D."/>
            <person name="Verbarg S."/>
            <person name="Frueling A."/>
            <person name="Brambilla E."/>
            <person name="Klenk H.-P."/>
            <person name="Eisen J.A."/>
        </authorList>
    </citation>
    <scope>NUCLEOTIDE SEQUENCE</scope>
    <source>
        <strain>DSM 1100</strain>
    </source>
</reference>
<dbReference type="OrthoDB" id="1202966at2"/>
<proteinExistence type="predicted"/>